<evidence type="ECO:0000313" key="3">
    <source>
        <dbReference type="Proteomes" id="UP000772434"/>
    </source>
</evidence>
<dbReference type="EMBL" id="JADNRY010000038">
    <property type="protein sequence ID" value="KAF9070754.1"/>
    <property type="molecule type" value="Genomic_DNA"/>
</dbReference>
<protein>
    <submittedName>
        <fullName evidence="2">Uncharacterized protein</fullName>
    </submittedName>
</protein>
<reference evidence="2" key="1">
    <citation type="submission" date="2020-11" db="EMBL/GenBank/DDBJ databases">
        <authorList>
            <consortium name="DOE Joint Genome Institute"/>
            <person name="Ahrendt S."/>
            <person name="Riley R."/>
            <person name="Andreopoulos W."/>
            <person name="Labutti K."/>
            <person name="Pangilinan J."/>
            <person name="Ruiz-Duenas F.J."/>
            <person name="Barrasa J.M."/>
            <person name="Sanchez-Garcia M."/>
            <person name="Camarero S."/>
            <person name="Miyauchi S."/>
            <person name="Serrano A."/>
            <person name="Linde D."/>
            <person name="Babiker R."/>
            <person name="Drula E."/>
            <person name="Ayuso-Fernandez I."/>
            <person name="Pacheco R."/>
            <person name="Padilla G."/>
            <person name="Ferreira P."/>
            <person name="Barriuso J."/>
            <person name="Kellner H."/>
            <person name="Castanera R."/>
            <person name="Alfaro M."/>
            <person name="Ramirez L."/>
            <person name="Pisabarro A.G."/>
            <person name="Kuo A."/>
            <person name="Tritt A."/>
            <person name="Lipzen A."/>
            <person name="He G."/>
            <person name="Yan M."/>
            <person name="Ng V."/>
            <person name="Cullen D."/>
            <person name="Martin F."/>
            <person name="Rosso M.-N."/>
            <person name="Henrissat B."/>
            <person name="Hibbett D."/>
            <person name="Martinez A.T."/>
            <person name="Grigoriev I.V."/>
        </authorList>
    </citation>
    <scope>NUCLEOTIDE SEQUENCE</scope>
    <source>
        <strain evidence="2">AH 40177</strain>
    </source>
</reference>
<accession>A0A9P5PRA5</accession>
<keyword evidence="1" id="KW-1133">Transmembrane helix</keyword>
<sequence length="186" mass="19840">MSYFEISFSGDSTHDFFFHRGSATSERVWADFCFHIYVAASCAFCVLCDPETIGDGENDRDWGVAKVICVFELCIVAVLSANLLLALYALRYPAKPLPSSPVKKPGQVPKAGGDTVPVHTNIQTETILLLPRPIQNPASALPALACELAVAGYTIHRPACGKHVCVVVDVDDAADAESESDAGVGV</sequence>
<keyword evidence="3" id="KW-1185">Reference proteome</keyword>
<keyword evidence="1" id="KW-0812">Transmembrane</keyword>
<evidence type="ECO:0000256" key="1">
    <source>
        <dbReference type="SAM" id="Phobius"/>
    </source>
</evidence>
<proteinExistence type="predicted"/>
<feature type="transmembrane region" description="Helical" evidence="1">
    <location>
        <begin position="64"/>
        <end position="90"/>
    </location>
</feature>
<comment type="caution">
    <text evidence="2">The sequence shown here is derived from an EMBL/GenBank/DDBJ whole genome shotgun (WGS) entry which is preliminary data.</text>
</comment>
<keyword evidence="1" id="KW-0472">Membrane</keyword>
<name>A0A9P5PRA5_9AGAR</name>
<evidence type="ECO:0000313" key="2">
    <source>
        <dbReference type="EMBL" id="KAF9070754.1"/>
    </source>
</evidence>
<dbReference type="Proteomes" id="UP000772434">
    <property type="component" value="Unassembled WGS sequence"/>
</dbReference>
<gene>
    <name evidence="2" type="ORF">BDP27DRAFT_1419770</name>
</gene>
<organism evidence="2 3">
    <name type="scientific">Rhodocollybia butyracea</name>
    <dbReference type="NCBI Taxonomy" id="206335"/>
    <lineage>
        <taxon>Eukaryota</taxon>
        <taxon>Fungi</taxon>
        <taxon>Dikarya</taxon>
        <taxon>Basidiomycota</taxon>
        <taxon>Agaricomycotina</taxon>
        <taxon>Agaricomycetes</taxon>
        <taxon>Agaricomycetidae</taxon>
        <taxon>Agaricales</taxon>
        <taxon>Marasmiineae</taxon>
        <taxon>Omphalotaceae</taxon>
        <taxon>Rhodocollybia</taxon>
    </lineage>
</organism>
<dbReference type="AlphaFoldDB" id="A0A9P5PRA5"/>